<feature type="region of interest" description="Disordered" evidence="1">
    <location>
        <begin position="1"/>
        <end position="25"/>
    </location>
</feature>
<dbReference type="AlphaFoldDB" id="A0A8R1EG74"/>
<reference evidence="3" key="1">
    <citation type="submission" date="2010-08" db="EMBL/GenBank/DDBJ databases">
        <authorList>
            <consortium name="Caenorhabditis japonica Sequencing Consortium"/>
            <person name="Wilson R.K."/>
        </authorList>
    </citation>
    <scope>NUCLEOTIDE SEQUENCE [LARGE SCALE GENOMIC DNA]</scope>
    <source>
        <strain evidence="3">DF5081</strain>
    </source>
</reference>
<evidence type="ECO:0000313" key="2">
    <source>
        <dbReference type="EnsemblMetazoa" id="CJA34750.1"/>
    </source>
</evidence>
<dbReference type="Proteomes" id="UP000005237">
    <property type="component" value="Unassembled WGS sequence"/>
</dbReference>
<sequence length="101" mass="11680">MCEMRKGGKGMMERGRNGPTDGRMDGRMGERCFELNCIELLGKNEESSGTKWIYEWASDTLRFTLLRFASSRELACLPKHNTIHIVLKYEMSSIYTRTHTL</sequence>
<reference evidence="2" key="2">
    <citation type="submission" date="2022-06" db="UniProtKB">
        <authorList>
            <consortium name="EnsemblMetazoa"/>
        </authorList>
    </citation>
    <scope>IDENTIFICATION</scope>
    <source>
        <strain evidence="2">DF5081</strain>
    </source>
</reference>
<keyword evidence="3" id="KW-1185">Reference proteome</keyword>
<accession>A0A8R1EG74</accession>
<proteinExistence type="predicted"/>
<evidence type="ECO:0000313" key="3">
    <source>
        <dbReference type="Proteomes" id="UP000005237"/>
    </source>
</evidence>
<organism evidence="2 3">
    <name type="scientific">Caenorhabditis japonica</name>
    <dbReference type="NCBI Taxonomy" id="281687"/>
    <lineage>
        <taxon>Eukaryota</taxon>
        <taxon>Metazoa</taxon>
        <taxon>Ecdysozoa</taxon>
        <taxon>Nematoda</taxon>
        <taxon>Chromadorea</taxon>
        <taxon>Rhabditida</taxon>
        <taxon>Rhabditina</taxon>
        <taxon>Rhabditomorpha</taxon>
        <taxon>Rhabditoidea</taxon>
        <taxon>Rhabditidae</taxon>
        <taxon>Peloderinae</taxon>
        <taxon>Caenorhabditis</taxon>
    </lineage>
</organism>
<dbReference type="EnsemblMetazoa" id="CJA34750.1">
    <property type="protein sequence ID" value="CJA34750.1"/>
    <property type="gene ID" value="WBGene00210597"/>
</dbReference>
<name>A0A8R1EG74_CAEJA</name>
<evidence type="ECO:0000256" key="1">
    <source>
        <dbReference type="SAM" id="MobiDB-lite"/>
    </source>
</evidence>
<protein>
    <submittedName>
        <fullName evidence="2">Uncharacterized protein</fullName>
    </submittedName>
</protein>